<protein>
    <submittedName>
        <fullName evidence="2">POL5 protein</fullName>
    </submittedName>
</protein>
<feature type="non-terminal residue" evidence="2">
    <location>
        <position position="438"/>
    </location>
</feature>
<feature type="non-terminal residue" evidence="2">
    <location>
        <position position="1"/>
    </location>
</feature>
<keyword evidence="3" id="KW-1185">Reference proteome</keyword>
<dbReference type="GO" id="GO:0071897">
    <property type="term" value="P:DNA biosynthetic process"/>
    <property type="evidence" value="ECO:0007669"/>
    <property type="project" value="UniProtKB-ARBA"/>
</dbReference>
<dbReference type="Gene3D" id="3.30.70.270">
    <property type="match status" value="1"/>
</dbReference>
<organism evidence="2 3">
    <name type="scientific">Pseudoatta argentina</name>
    <dbReference type="NCBI Taxonomy" id="621737"/>
    <lineage>
        <taxon>Eukaryota</taxon>
        <taxon>Metazoa</taxon>
        <taxon>Ecdysozoa</taxon>
        <taxon>Arthropoda</taxon>
        <taxon>Hexapoda</taxon>
        <taxon>Insecta</taxon>
        <taxon>Pterygota</taxon>
        <taxon>Neoptera</taxon>
        <taxon>Endopterygota</taxon>
        <taxon>Hymenoptera</taxon>
        <taxon>Apocrita</taxon>
        <taxon>Aculeata</taxon>
        <taxon>Formicoidea</taxon>
        <taxon>Formicidae</taxon>
        <taxon>Myrmicinae</taxon>
        <taxon>Pseudoatta</taxon>
    </lineage>
</organism>
<dbReference type="PANTHER" id="PTHR36159:SF1">
    <property type="entry name" value="RETROVIRUS-RELATED POL POLYPROTEIN FROM TRANSPOSON 412-LIKE PROTEIN"/>
    <property type="match status" value="1"/>
</dbReference>
<comment type="caution">
    <text evidence="2">The sequence shown here is derived from an EMBL/GenBank/DDBJ whole genome shotgun (WGS) entry which is preliminary data.</text>
</comment>
<dbReference type="EMBL" id="JAANIA010001676">
    <property type="protein sequence ID" value="KAG5319548.1"/>
    <property type="molecule type" value="Genomic_DNA"/>
</dbReference>
<proteinExistence type="predicted"/>
<dbReference type="SUPFAM" id="SSF56672">
    <property type="entry name" value="DNA/RNA polymerases"/>
    <property type="match status" value="1"/>
</dbReference>
<dbReference type="Pfam" id="PF21738">
    <property type="entry name" value="DJR-like_dom"/>
    <property type="match status" value="1"/>
</dbReference>
<accession>A0A836FI56</accession>
<evidence type="ECO:0000313" key="2">
    <source>
        <dbReference type="EMBL" id="KAG5319548.1"/>
    </source>
</evidence>
<evidence type="ECO:0000313" key="3">
    <source>
        <dbReference type="Proteomes" id="UP000668214"/>
    </source>
</evidence>
<evidence type="ECO:0000259" key="1">
    <source>
        <dbReference type="Pfam" id="PF21738"/>
    </source>
</evidence>
<dbReference type="InterPro" id="IPR043502">
    <property type="entry name" value="DNA/RNA_pol_sf"/>
</dbReference>
<gene>
    <name evidence="2" type="primary">Pol_37</name>
    <name evidence="2" type="ORF">G6Z78_0009341</name>
</gene>
<sequence>MADILNIGGEPIFDDRIKFEFHTYNTYINTTFGHSDEIRIPIQQQVLYTLPCESILYVEGRLTSKEKNVQKQPNLRYNCVAFMFDKIRYEFNATEIDRDRNVGITSNEIAYSSNDTAKKNLMTDDGYFNFCIPLSMLLGFCKDYRRVVINARYELILIRAHKHLHIQSRRMPHVALKLINYLCCAAIKTATQLKKPRYVIFGLQNDKKKYHDSKTYFDTDLNLDFDKRRAAILYYMICIYVSIYLTIKSLVKEINHHSNGVSEEVLKSLWLQRLSQVQAILLASTKPKKVQAIVEFQEPAIVKGLRRFLGMLNFYNRFLKDLASMQAPLLNAISGRKQCNNNAKIEWTPELKQSFQRVKEFTTLKVPGEFFSSEEMPSDPRIFVEDFCVIMQKLRPRPTSHYIRLKLFFHKDLYNCSHVFFKAADVPWTNRTPDRIKY</sequence>
<dbReference type="PANTHER" id="PTHR36159">
    <property type="entry name" value="PROTEIN CBG23766"/>
    <property type="match status" value="1"/>
</dbReference>
<reference evidence="2" key="1">
    <citation type="submission" date="2020-02" db="EMBL/GenBank/DDBJ databases">
        <title>Relaxed selection underlies rapid genomic changes in the transitions from sociality to social parasitism in ants.</title>
        <authorList>
            <person name="Bi X."/>
        </authorList>
    </citation>
    <scope>NUCLEOTIDE SEQUENCE</scope>
    <source>
        <strain evidence="2">BGI-DK2014c</strain>
        <tissue evidence="2">Whole body</tissue>
    </source>
</reference>
<name>A0A836FI56_9HYME</name>
<feature type="domain" description="Double jelly roll-like" evidence="1">
    <location>
        <begin position="75"/>
        <end position="162"/>
    </location>
</feature>
<dbReference type="AlphaFoldDB" id="A0A836FI56"/>
<dbReference type="Proteomes" id="UP000668214">
    <property type="component" value="Unassembled WGS sequence"/>
</dbReference>
<dbReference type="InterPro" id="IPR049512">
    <property type="entry name" value="DJR-like_dom"/>
</dbReference>
<dbReference type="InterPro" id="IPR043128">
    <property type="entry name" value="Rev_trsase/Diguanyl_cyclase"/>
</dbReference>